<feature type="non-terminal residue" evidence="1">
    <location>
        <position position="112"/>
    </location>
</feature>
<gene>
    <name evidence="1" type="ORF">GSTUAT00004638001</name>
</gene>
<accession>A0A292PVW3</accession>
<name>A0A292PVW3_9PEZI</name>
<dbReference type="Proteomes" id="UP001412239">
    <property type="component" value="Unassembled WGS sequence"/>
</dbReference>
<reference evidence="1" key="1">
    <citation type="submission" date="2015-10" db="EMBL/GenBank/DDBJ databases">
        <authorList>
            <person name="Regsiter A."/>
            <person name="william w."/>
        </authorList>
    </citation>
    <scope>NUCLEOTIDE SEQUENCE</scope>
    <source>
        <strain evidence="1">Montdore</strain>
    </source>
</reference>
<keyword evidence="2" id="KW-1185">Reference proteome</keyword>
<organism evidence="1 2">
    <name type="scientific">Tuber aestivum</name>
    <name type="common">summer truffle</name>
    <dbReference type="NCBI Taxonomy" id="59557"/>
    <lineage>
        <taxon>Eukaryota</taxon>
        <taxon>Fungi</taxon>
        <taxon>Dikarya</taxon>
        <taxon>Ascomycota</taxon>
        <taxon>Pezizomycotina</taxon>
        <taxon>Pezizomycetes</taxon>
        <taxon>Pezizales</taxon>
        <taxon>Tuberaceae</taxon>
        <taxon>Tuber</taxon>
    </lineage>
</organism>
<dbReference type="EMBL" id="LN891026">
    <property type="protein sequence ID" value="CUS11274.1"/>
    <property type="molecule type" value="Genomic_DNA"/>
</dbReference>
<evidence type="ECO:0000313" key="1">
    <source>
        <dbReference type="EMBL" id="CUS11274.1"/>
    </source>
</evidence>
<sequence length="112" mass="12742">QGERTHRQEWYDIKQRHLASLGLKNPGFWWTFAGRCPNRLQPLISLLDISSKGCWLGVTAGVAANRFQEFSGHVSRGLLLIEFLFGMRLSRWKVSSGGMALIFSETEDERST</sequence>
<protein>
    <submittedName>
        <fullName evidence="1">Uncharacterized protein</fullName>
    </submittedName>
</protein>
<evidence type="ECO:0000313" key="2">
    <source>
        <dbReference type="Proteomes" id="UP001412239"/>
    </source>
</evidence>
<proteinExistence type="predicted"/>
<dbReference type="AlphaFoldDB" id="A0A292PVW3"/>